<reference evidence="1 2" key="1">
    <citation type="submission" date="2014-04" db="EMBL/GenBank/DDBJ databases">
        <authorList>
            <consortium name="DOE Joint Genome Institute"/>
            <person name="Kuo A."/>
            <person name="Kohler A."/>
            <person name="Nagy L.G."/>
            <person name="Floudas D."/>
            <person name="Copeland A."/>
            <person name="Barry K.W."/>
            <person name="Cichocki N."/>
            <person name="Veneault-Fourrey C."/>
            <person name="LaButti K."/>
            <person name="Lindquist E.A."/>
            <person name="Lipzen A."/>
            <person name="Lundell T."/>
            <person name="Morin E."/>
            <person name="Murat C."/>
            <person name="Sun H."/>
            <person name="Tunlid A."/>
            <person name="Henrissat B."/>
            <person name="Grigoriev I.V."/>
            <person name="Hibbett D.S."/>
            <person name="Martin F."/>
            <person name="Nordberg H.P."/>
            <person name="Cantor M.N."/>
            <person name="Hua S.X."/>
        </authorList>
    </citation>
    <scope>NUCLEOTIDE SEQUENCE [LARGE SCALE GENOMIC DNA]</scope>
    <source>
        <strain evidence="1 2">LaAM-08-1</strain>
    </source>
</reference>
<evidence type="ECO:0000313" key="1">
    <source>
        <dbReference type="EMBL" id="KIJ97581.1"/>
    </source>
</evidence>
<dbReference type="Proteomes" id="UP000054477">
    <property type="component" value="Unassembled WGS sequence"/>
</dbReference>
<sequence length="87" mass="10541">MTTGIWNKRITERRRVLDTRLKLHRPIWTEDRVKVTRRYRGLKLATEHFHEKVSSVAFRRGFRRGGREKTRSWSCLPCAKKMNLFVQ</sequence>
<organism evidence="1 2">
    <name type="scientific">Laccaria amethystina LaAM-08-1</name>
    <dbReference type="NCBI Taxonomy" id="1095629"/>
    <lineage>
        <taxon>Eukaryota</taxon>
        <taxon>Fungi</taxon>
        <taxon>Dikarya</taxon>
        <taxon>Basidiomycota</taxon>
        <taxon>Agaricomycotina</taxon>
        <taxon>Agaricomycetes</taxon>
        <taxon>Agaricomycetidae</taxon>
        <taxon>Agaricales</taxon>
        <taxon>Agaricineae</taxon>
        <taxon>Hydnangiaceae</taxon>
        <taxon>Laccaria</taxon>
    </lineage>
</organism>
<accession>A0A0C9XJ28</accession>
<proteinExistence type="predicted"/>
<dbReference type="AlphaFoldDB" id="A0A0C9XJ28"/>
<gene>
    <name evidence="1" type="ORF">K443DRAFT_240011</name>
</gene>
<dbReference type="HOGENOM" id="CLU_2483688_0_0_1"/>
<dbReference type="EMBL" id="KN838689">
    <property type="protein sequence ID" value="KIJ97581.1"/>
    <property type="molecule type" value="Genomic_DNA"/>
</dbReference>
<protein>
    <submittedName>
        <fullName evidence="1">Uncharacterized protein</fullName>
    </submittedName>
</protein>
<keyword evidence="2" id="KW-1185">Reference proteome</keyword>
<name>A0A0C9XJ28_9AGAR</name>
<evidence type="ECO:0000313" key="2">
    <source>
        <dbReference type="Proteomes" id="UP000054477"/>
    </source>
</evidence>
<reference evidence="2" key="2">
    <citation type="submission" date="2015-01" db="EMBL/GenBank/DDBJ databases">
        <title>Evolutionary Origins and Diversification of the Mycorrhizal Mutualists.</title>
        <authorList>
            <consortium name="DOE Joint Genome Institute"/>
            <consortium name="Mycorrhizal Genomics Consortium"/>
            <person name="Kohler A."/>
            <person name="Kuo A."/>
            <person name="Nagy L.G."/>
            <person name="Floudas D."/>
            <person name="Copeland A."/>
            <person name="Barry K.W."/>
            <person name="Cichocki N."/>
            <person name="Veneault-Fourrey C."/>
            <person name="LaButti K."/>
            <person name="Lindquist E.A."/>
            <person name="Lipzen A."/>
            <person name="Lundell T."/>
            <person name="Morin E."/>
            <person name="Murat C."/>
            <person name="Riley R."/>
            <person name="Ohm R."/>
            <person name="Sun H."/>
            <person name="Tunlid A."/>
            <person name="Henrissat B."/>
            <person name="Grigoriev I.V."/>
            <person name="Hibbett D.S."/>
            <person name="Martin F."/>
        </authorList>
    </citation>
    <scope>NUCLEOTIDE SEQUENCE [LARGE SCALE GENOMIC DNA]</scope>
    <source>
        <strain evidence="2">LaAM-08-1</strain>
    </source>
</reference>